<sequence>RHLQTPHDAYHSMIGKAHTLLEEMFNMFNMNVKNSFIEYWKQIEKPTH</sequence>
<organism evidence="1 2">
    <name type="scientific">Funneliformis geosporum</name>
    <dbReference type="NCBI Taxonomy" id="1117311"/>
    <lineage>
        <taxon>Eukaryota</taxon>
        <taxon>Fungi</taxon>
        <taxon>Fungi incertae sedis</taxon>
        <taxon>Mucoromycota</taxon>
        <taxon>Glomeromycotina</taxon>
        <taxon>Glomeromycetes</taxon>
        <taxon>Glomerales</taxon>
        <taxon>Glomeraceae</taxon>
        <taxon>Funneliformis</taxon>
    </lineage>
</organism>
<accession>A0A9W4TD26</accession>
<keyword evidence="2" id="KW-1185">Reference proteome</keyword>
<feature type="non-terminal residue" evidence="1">
    <location>
        <position position="1"/>
    </location>
</feature>
<dbReference type="EMBL" id="CAMKVN010025204">
    <property type="protein sequence ID" value="CAI2200720.1"/>
    <property type="molecule type" value="Genomic_DNA"/>
</dbReference>
<dbReference type="OrthoDB" id="2414281at2759"/>
<reference evidence="1" key="1">
    <citation type="submission" date="2022-08" db="EMBL/GenBank/DDBJ databases">
        <authorList>
            <person name="Kallberg Y."/>
            <person name="Tangrot J."/>
            <person name="Rosling A."/>
        </authorList>
    </citation>
    <scope>NUCLEOTIDE SEQUENCE</scope>
    <source>
        <strain evidence="1">Wild A</strain>
    </source>
</reference>
<evidence type="ECO:0000313" key="2">
    <source>
        <dbReference type="Proteomes" id="UP001153678"/>
    </source>
</evidence>
<gene>
    <name evidence="1" type="ORF">FWILDA_LOCUS19707</name>
</gene>
<evidence type="ECO:0000313" key="1">
    <source>
        <dbReference type="EMBL" id="CAI2200720.1"/>
    </source>
</evidence>
<comment type="caution">
    <text evidence="1">The sequence shown here is derived from an EMBL/GenBank/DDBJ whole genome shotgun (WGS) entry which is preliminary data.</text>
</comment>
<protein>
    <submittedName>
        <fullName evidence="1">1993_t:CDS:1</fullName>
    </submittedName>
</protein>
<proteinExistence type="predicted"/>
<name>A0A9W4TD26_9GLOM</name>
<dbReference type="Proteomes" id="UP001153678">
    <property type="component" value="Unassembled WGS sequence"/>
</dbReference>
<feature type="non-terminal residue" evidence="1">
    <location>
        <position position="48"/>
    </location>
</feature>
<dbReference type="AlphaFoldDB" id="A0A9W4TD26"/>